<evidence type="ECO:0000259" key="6">
    <source>
        <dbReference type="PROSITE" id="PS50850"/>
    </source>
</evidence>
<keyword evidence="2 5" id="KW-0812">Transmembrane</keyword>
<feature type="transmembrane region" description="Helical" evidence="5">
    <location>
        <begin position="7"/>
        <end position="27"/>
    </location>
</feature>
<sequence>MAGNLRWKIVLIVFALIIIDYIDRGLINAALPVLKSEFKISSFEAGIIGDGFTFGYLIMNPLVGYFLDKYGPKRVFTRFAILWGAVQAINVFAFSAFYFIVTRVLLGIGEAVGFPGVTKIVANWLRKDEKARGGTISDSGVNLGIVFGSLFMLGLFAIIPNEELAWRLGFLVSGFLAIILAIILGRLLYDLPEQHPKISKEELDYILSGRDSSTGGVKLQLSSWFRNRNYWGYMQGLGAQAGIFFGLFTWLPLYLYYARHFSLSFTLEYTAVIWSFGFIGEIVGGLVVDRLVKNNPNLGFKIGFAVSSLAVTIGLALATIASSPIEAVEILMVTFFFLRWSGIQWAAPSFLVPPELTGQFGGHVGFWETLWGIIVPIVFGATVQATHAYLLGMEILIGIGLIYFIGTVVVTNYRLIKVRRD</sequence>
<keyword evidence="4 5" id="KW-0472">Membrane</keyword>
<dbReference type="Gene3D" id="1.20.1250.20">
    <property type="entry name" value="MFS general substrate transporter like domains"/>
    <property type="match status" value="2"/>
</dbReference>
<gene>
    <name evidence="7" type="ORF">V6M85_06565</name>
</gene>
<feature type="transmembrane region" description="Helical" evidence="5">
    <location>
        <begin position="106"/>
        <end position="125"/>
    </location>
</feature>
<dbReference type="Proteomes" id="UP001432202">
    <property type="component" value="Chromosome"/>
</dbReference>
<keyword evidence="8" id="KW-1185">Reference proteome</keyword>
<dbReference type="InterPro" id="IPR020846">
    <property type="entry name" value="MFS_dom"/>
</dbReference>
<dbReference type="AlphaFoldDB" id="A0AAX4L456"/>
<evidence type="ECO:0000256" key="3">
    <source>
        <dbReference type="ARBA" id="ARBA00022989"/>
    </source>
</evidence>
<feature type="domain" description="Major facilitator superfamily (MFS) profile" evidence="6">
    <location>
        <begin position="9"/>
        <end position="410"/>
    </location>
</feature>
<feature type="transmembrane region" description="Helical" evidence="5">
    <location>
        <begin position="395"/>
        <end position="416"/>
    </location>
</feature>
<feature type="transmembrane region" description="Helical" evidence="5">
    <location>
        <begin position="364"/>
        <end position="383"/>
    </location>
</feature>
<dbReference type="PANTHER" id="PTHR11662">
    <property type="entry name" value="SOLUTE CARRIER FAMILY 17"/>
    <property type="match status" value="1"/>
</dbReference>
<dbReference type="RefSeq" id="WP_338604661.1">
    <property type="nucleotide sequence ID" value="NZ_CP146016.1"/>
</dbReference>
<dbReference type="GO" id="GO:0016020">
    <property type="term" value="C:membrane"/>
    <property type="evidence" value="ECO:0007669"/>
    <property type="project" value="UniProtKB-SubCell"/>
</dbReference>
<evidence type="ECO:0000256" key="2">
    <source>
        <dbReference type="ARBA" id="ARBA00022692"/>
    </source>
</evidence>
<dbReference type="Pfam" id="PF07690">
    <property type="entry name" value="MFS_1"/>
    <property type="match status" value="1"/>
</dbReference>
<dbReference type="EMBL" id="CP146016">
    <property type="protein sequence ID" value="WWQ61727.1"/>
    <property type="molecule type" value="Genomic_DNA"/>
</dbReference>
<feature type="transmembrane region" description="Helical" evidence="5">
    <location>
        <begin position="47"/>
        <end position="67"/>
    </location>
</feature>
<evidence type="ECO:0000256" key="5">
    <source>
        <dbReference type="SAM" id="Phobius"/>
    </source>
</evidence>
<dbReference type="SUPFAM" id="SSF103473">
    <property type="entry name" value="MFS general substrate transporter"/>
    <property type="match status" value="1"/>
</dbReference>
<dbReference type="InterPro" id="IPR036259">
    <property type="entry name" value="MFS_trans_sf"/>
</dbReference>
<feature type="transmembrane region" description="Helical" evidence="5">
    <location>
        <begin position="79"/>
        <end position="100"/>
    </location>
</feature>
<reference evidence="7 8" key="1">
    <citation type="submission" date="2024-02" db="EMBL/GenBank/DDBJ databases">
        <title>STSV induces naive adaptation in Sulfolobus.</title>
        <authorList>
            <person name="Xiang X."/>
            <person name="Song M."/>
        </authorList>
    </citation>
    <scope>NUCLEOTIDE SEQUENCE [LARGE SCALE GENOMIC DNA]</scope>
    <source>
        <strain evidence="7 8">RT2</strain>
    </source>
</reference>
<evidence type="ECO:0000313" key="8">
    <source>
        <dbReference type="Proteomes" id="UP001432202"/>
    </source>
</evidence>
<feature type="transmembrane region" description="Helical" evidence="5">
    <location>
        <begin position="165"/>
        <end position="189"/>
    </location>
</feature>
<feature type="transmembrane region" description="Helical" evidence="5">
    <location>
        <begin position="269"/>
        <end position="288"/>
    </location>
</feature>
<feature type="transmembrane region" description="Helical" evidence="5">
    <location>
        <begin position="141"/>
        <end position="159"/>
    </location>
</feature>
<evidence type="ECO:0000256" key="4">
    <source>
        <dbReference type="ARBA" id="ARBA00023136"/>
    </source>
</evidence>
<dbReference type="PANTHER" id="PTHR11662:SF399">
    <property type="entry name" value="FI19708P1-RELATED"/>
    <property type="match status" value="1"/>
</dbReference>
<dbReference type="GO" id="GO:0022857">
    <property type="term" value="F:transmembrane transporter activity"/>
    <property type="evidence" value="ECO:0007669"/>
    <property type="project" value="InterPro"/>
</dbReference>
<organism evidence="7 8">
    <name type="scientific">Sulfolobus tengchongensis</name>
    <dbReference type="NCBI Taxonomy" id="207809"/>
    <lineage>
        <taxon>Archaea</taxon>
        <taxon>Thermoproteota</taxon>
        <taxon>Thermoprotei</taxon>
        <taxon>Sulfolobales</taxon>
        <taxon>Sulfolobaceae</taxon>
        <taxon>Sulfolobus</taxon>
    </lineage>
</organism>
<feature type="transmembrane region" description="Helical" evidence="5">
    <location>
        <begin position="236"/>
        <end position="257"/>
    </location>
</feature>
<evidence type="ECO:0000256" key="1">
    <source>
        <dbReference type="ARBA" id="ARBA00004141"/>
    </source>
</evidence>
<feature type="transmembrane region" description="Helical" evidence="5">
    <location>
        <begin position="327"/>
        <end position="352"/>
    </location>
</feature>
<dbReference type="InterPro" id="IPR050382">
    <property type="entry name" value="MFS_Na/Anion_cotransporter"/>
</dbReference>
<proteinExistence type="predicted"/>
<comment type="subcellular location">
    <subcellularLocation>
        <location evidence="1">Membrane</location>
        <topology evidence="1">Multi-pass membrane protein</topology>
    </subcellularLocation>
</comment>
<protein>
    <submittedName>
        <fullName evidence="7">MFS transporter</fullName>
    </submittedName>
</protein>
<dbReference type="InterPro" id="IPR011701">
    <property type="entry name" value="MFS"/>
</dbReference>
<keyword evidence="3 5" id="KW-1133">Transmembrane helix</keyword>
<accession>A0AAX4L456</accession>
<feature type="transmembrane region" description="Helical" evidence="5">
    <location>
        <begin position="300"/>
        <end position="321"/>
    </location>
</feature>
<dbReference type="PROSITE" id="PS50850">
    <property type="entry name" value="MFS"/>
    <property type="match status" value="1"/>
</dbReference>
<evidence type="ECO:0000313" key="7">
    <source>
        <dbReference type="EMBL" id="WWQ61727.1"/>
    </source>
</evidence>
<dbReference type="GeneID" id="89336415"/>
<name>A0AAX4L456_9CREN</name>